<dbReference type="AlphaFoldDB" id="A0A1I1Z9Z0"/>
<dbReference type="Gene3D" id="1.10.3210.10">
    <property type="entry name" value="Hypothetical protein af1432"/>
    <property type="match status" value="1"/>
</dbReference>
<dbReference type="SUPFAM" id="SSF109604">
    <property type="entry name" value="HD-domain/PDEase-like"/>
    <property type="match status" value="1"/>
</dbReference>
<keyword evidence="3" id="KW-0547">Nucleotide-binding</keyword>
<reference evidence="8 9" key="1">
    <citation type="submission" date="2016-10" db="EMBL/GenBank/DDBJ databases">
        <authorList>
            <person name="de Groot N.N."/>
        </authorList>
    </citation>
    <scope>NUCLEOTIDE SEQUENCE [LARGE SCALE GENOMIC DNA]</scope>
    <source>
        <strain evidence="8 9">DSM 23995</strain>
    </source>
</reference>
<comment type="catalytic activity">
    <reaction evidence="6">
        <text>P(1),P(4)-bis(5'-adenosyl) tetraphosphate + H2O = 2 ADP + 2 H(+)</text>
        <dbReference type="Rhea" id="RHEA:24252"/>
        <dbReference type="ChEBI" id="CHEBI:15377"/>
        <dbReference type="ChEBI" id="CHEBI:15378"/>
        <dbReference type="ChEBI" id="CHEBI:58141"/>
        <dbReference type="ChEBI" id="CHEBI:456216"/>
        <dbReference type="EC" id="3.6.1.41"/>
    </reaction>
</comment>
<evidence type="ECO:0000256" key="4">
    <source>
        <dbReference type="ARBA" id="ARBA00022801"/>
    </source>
</evidence>
<dbReference type="InterPro" id="IPR051094">
    <property type="entry name" value="Diverse_Catalytic_Enzymes"/>
</dbReference>
<dbReference type="Proteomes" id="UP000199516">
    <property type="component" value="Unassembled WGS sequence"/>
</dbReference>
<keyword evidence="2" id="KW-0479">Metal-binding</keyword>
<evidence type="ECO:0000256" key="1">
    <source>
        <dbReference type="ARBA" id="ARBA00012506"/>
    </source>
</evidence>
<dbReference type="Pfam" id="PF01966">
    <property type="entry name" value="HD"/>
    <property type="match status" value="1"/>
</dbReference>
<dbReference type="NCBIfam" id="TIGR00488">
    <property type="entry name" value="bis(5'-nucleosyl)-tetraphosphatase (symmetrical) YqeK"/>
    <property type="match status" value="1"/>
</dbReference>
<proteinExistence type="predicted"/>
<feature type="domain" description="HD" evidence="7">
    <location>
        <begin position="20"/>
        <end position="134"/>
    </location>
</feature>
<evidence type="ECO:0000256" key="2">
    <source>
        <dbReference type="ARBA" id="ARBA00022723"/>
    </source>
</evidence>
<dbReference type="GO" id="GO:0000166">
    <property type="term" value="F:nucleotide binding"/>
    <property type="evidence" value="ECO:0007669"/>
    <property type="project" value="UniProtKB-KW"/>
</dbReference>
<accession>A0A1I1Z9Z0</accession>
<sequence length="195" mass="22511">MDIDQKTALKLVKPHLTNKRYIHTVGVMNTAVNLAHRYEVNTNKAKMAAIFHDYAKYRSVEEMREIIQKNGWDERFIQFNNELLHAPAGSYLVEKEIGIKDSEILSAIFWHTTGKANMDPLEKVIFLADYIEPNRNFPGVKEVREQAEVDLDRAVLMALHNTVLFLMSKEEPVFPETLHAYNDLVLEISKQNKKG</sequence>
<evidence type="ECO:0000313" key="9">
    <source>
        <dbReference type="Proteomes" id="UP000199516"/>
    </source>
</evidence>
<evidence type="ECO:0000256" key="6">
    <source>
        <dbReference type="ARBA" id="ARBA00049417"/>
    </source>
</evidence>
<keyword evidence="4 8" id="KW-0378">Hydrolase</keyword>
<name>A0A1I1Z9Z0_9BACI</name>
<dbReference type="PANTHER" id="PTHR35795:SF1">
    <property type="entry name" value="BIS(5'-NUCLEOSYL)-TETRAPHOSPHATASE, SYMMETRICAL"/>
    <property type="match status" value="1"/>
</dbReference>
<gene>
    <name evidence="8" type="ORF">SAMN05192532_101114</name>
</gene>
<evidence type="ECO:0000256" key="5">
    <source>
        <dbReference type="ARBA" id="ARBA00023004"/>
    </source>
</evidence>
<dbReference type="EMBL" id="FONT01000001">
    <property type="protein sequence ID" value="SFE28372.1"/>
    <property type="molecule type" value="Genomic_DNA"/>
</dbReference>
<dbReference type="PANTHER" id="PTHR35795">
    <property type="entry name" value="SLR1885 PROTEIN"/>
    <property type="match status" value="1"/>
</dbReference>
<dbReference type="InterPro" id="IPR006674">
    <property type="entry name" value="HD_domain"/>
</dbReference>
<dbReference type="PROSITE" id="PS51831">
    <property type="entry name" value="HD"/>
    <property type="match status" value="1"/>
</dbReference>
<dbReference type="STRING" id="930128.SAMN05192532_101114"/>
<evidence type="ECO:0000256" key="3">
    <source>
        <dbReference type="ARBA" id="ARBA00022741"/>
    </source>
</evidence>
<keyword evidence="9" id="KW-1185">Reference proteome</keyword>
<protein>
    <recommendedName>
        <fullName evidence="1">bis(5'-nucleosyl)-tetraphosphatase (symmetrical)</fullName>
        <ecNumber evidence="1">3.6.1.41</ecNumber>
    </recommendedName>
</protein>
<dbReference type="EC" id="3.6.1.41" evidence="1"/>
<dbReference type="InterPro" id="IPR003607">
    <property type="entry name" value="HD/PDEase_dom"/>
</dbReference>
<organism evidence="8 9">
    <name type="scientific">Alteribacillus iranensis</name>
    <dbReference type="NCBI Taxonomy" id="930128"/>
    <lineage>
        <taxon>Bacteria</taxon>
        <taxon>Bacillati</taxon>
        <taxon>Bacillota</taxon>
        <taxon>Bacilli</taxon>
        <taxon>Bacillales</taxon>
        <taxon>Bacillaceae</taxon>
        <taxon>Alteribacillus</taxon>
    </lineage>
</organism>
<evidence type="ECO:0000259" key="7">
    <source>
        <dbReference type="PROSITE" id="PS51831"/>
    </source>
</evidence>
<dbReference type="InterPro" id="IPR005249">
    <property type="entry name" value="YqeK"/>
</dbReference>
<dbReference type="SMART" id="SM00471">
    <property type="entry name" value="HDc"/>
    <property type="match status" value="1"/>
</dbReference>
<keyword evidence="5" id="KW-0408">Iron</keyword>
<dbReference type="GO" id="GO:0008803">
    <property type="term" value="F:bis(5'-nucleosyl)-tetraphosphatase (symmetrical) activity"/>
    <property type="evidence" value="ECO:0007669"/>
    <property type="project" value="UniProtKB-EC"/>
</dbReference>
<dbReference type="CDD" id="cd00077">
    <property type="entry name" value="HDc"/>
    <property type="match status" value="1"/>
</dbReference>
<dbReference type="GO" id="GO:0046872">
    <property type="term" value="F:metal ion binding"/>
    <property type="evidence" value="ECO:0007669"/>
    <property type="project" value="UniProtKB-KW"/>
</dbReference>
<evidence type="ECO:0000313" key="8">
    <source>
        <dbReference type="EMBL" id="SFE28372.1"/>
    </source>
</evidence>